<comment type="cofactor">
    <cofactor evidence="1">
        <name>pyridoxal 5'-phosphate</name>
        <dbReference type="ChEBI" id="CHEBI:597326"/>
    </cofactor>
</comment>
<dbReference type="EMBL" id="JAAGAX010000020">
    <property type="protein sequence ID" value="KAF2283252.1"/>
    <property type="molecule type" value="Genomic_DNA"/>
</dbReference>
<proteinExistence type="inferred from homology"/>
<dbReference type="SUPFAM" id="SSF53383">
    <property type="entry name" value="PLP-dependent transferases"/>
    <property type="match status" value="2"/>
</dbReference>
<name>A0A6A6K3E7_HEVBR</name>
<evidence type="ECO:0000256" key="2">
    <source>
        <dbReference type="ARBA" id="ARBA00007441"/>
    </source>
</evidence>
<protein>
    <recommendedName>
        <fullName evidence="4">Aminotransferase class I/classII large domain-containing protein</fullName>
    </recommendedName>
</protein>
<evidence type="ECO:0000313" key="5">
    <source>
        <dbReference type="EMBL" id="KAF2283252.1"/>
    </source>
</evidence>
<organism evidence="5 6">
    <name type="scientific">Hevea brasiliensis</name>
    <name type="common">Para rubber tree</name>
    <name type="synonym">Siphonia brasiliensis</name>
    <dbReference type="NCBI Taxonomy" id="3981"/>
    <lineage>
        <taxon>Eukaryota</taxon>
        <taxon>Viridiplantae</taxon>
        <taxon>Streptophyta</taxon>
        <taxon>Embryophyta</taxon>
        <taxon>Tracheophyta</taxon>
        <taxon>Spermatophyta</taxon>
        <taxon>Magnoliopsida</taxon>
        <taxon>eudicotyledons</taxon>
        <taxon>Gunneridae</taxon>
        <taxon>Pentapetalae</taxon>
        <taxon>rosids</taxon>
        <taxon>fabids</taxon>
        <taxon>Malpighiales</taxon>
        <taxon>Euphorbiaceae</taxon>
        <taxon>Crotonoideae</taxon>
        <taxon>Micrandreae</taxon>
        <taxon>Hevea</taxon>
    </lineage>
</organism>
<dbReference type="InterPro" id="IPR004838">
    <property type="entry name" value="NHTrfase_class1_PyrdxlP-BS"/>
</dbReference>
<dbReference type="Pfam" id="PF00155">
    <property type="entry name" value="Aminotran_1_2"/>
    <property type="match status" value="3"/>
</dbReference>
<dbReference type="GO" id="GO:0004838">
    <property type="term" value="F:L-tyrosine-2-oxoglutarate transaminase activity"/>
    <property type="evidence" value="ECO:0007669"/>
    <property type="project" value="TreeGrafter"/>
</dbReference>
<feature type="domain" description="Aminotransferase class I/classII large" evidence="4">
    <location>
        <begin position="422"/>
        <end position="593"/>
    </location>
</feature>
<dbReference type="GO" id="GO:0030170">
    <property type="term" value="F:pyridoxal phosphate binding"/>
    <property type="evidence" value="ECO:0007669"/>
    <property type="project" value="InterPro"/>
</dbReference>
<sequence length="736" mass="80917">MAMENGSKRWGFQSNKGLNTAPSIRVRGVINALMEYLNKQDERPLIPLGNGDPSVPCFRTTSVAEDAVVHALKSAKYNCYAPSGGILPARRAIADHLSRDLPYKLSADDVFVTLGCIHAIEVTLRALGRPGTNILLPRPGFPYYEAVAPQTCLEVRHFDVLPEKGWEVDLEAVEALADENTVAMVIINPGNPCGNVYSYEHLKEIAETARKLGIMVIADEVYGHLTFGSTPYVPMGVFGSIVPVLSLGSMSKRWLVPGWRIGWLVAIDPNGILKRSGVVDSICSCLDLSSNPATFIQGAIPEILENTKKDFFLKIINLLREAVDICYDRIQDNPYITCTKKPEGSMFLMAKLNSSLLEGIKDDMDFCLKLAKEESVIVLPGIAVGMKNWIRISFAIEPSALEDGLGRINGSSGHGDPSAFPSFRTSPVAEDAILDTIKSAKFNGYTLSVGMHPARRAIAEHLSHDLPYQLSADDIYLTVGGTQAIEVIASVLARPGANILLPRPGYPTYEAFARCSNLEVRHFDLIPEKGWEVDLESVEALADENTVAMVIINPGNPCGNVFTYHHLKKIAETSRKLGILVIADEVYDHIALEITKSIESYLSICSAPATFIQAAIPEILKRTKEEFFLKIIDITREAADICYERIKGIPCISCPHKPDGSMFAMVKLNLSLLQDISDDMDFCLKLAREESVIILPGVAVGLKNWLRISFAMEPQFLEQGLERIKAFCQRHAKSNA</sequence>
<dbReference type="InterPro" id="IPR015424">
    <property type="entry name" value="PyrdxlP-dep_Trfase"/>
</dbReference>
<feature type="domain" description="Aminotransferase class I/classII large" evidence="4">
    <location>
        <begin position="606"/>
        <end position="724"/>
    </location>
</feature>
<reference evidence="5 6" key="1">
    <citation type="journal article" date="2020" name="Mol. Plant">
        <title>The Chromosome-Based Rubber Tree Genome Provides New Insights into Spurge Genome Evolution and Rubber Biosynthesis.</title>
        <authorList>
            <person name="Liu J."/>
            <person name="Shi C."/>
            <person name="Shi C.C."/>
            <person name="Li W."/>
            <person name="Zhang Q.J."/>
            <person name="Zhang Y."/>
            <person name="Li K."/>
            <person name="Lu H.F."/>
            <person name="Shi C."/>
            <person name="Zhu S.T."/>
            <person name="Xiao Z.Y."/>
            <person name="Nan H."/>
            <person name="Yue Y."/>
            <person name="Zhu X.G."/>
            <person name="Wu Y."/>
            <person name="Hong X.N."/>
            <person name="Fan G.Y."/>
            <person name="Tong Y."/>
            <person name="Zhang D."/>
            <person name="Mao C.L."/>
            <person name="Liu Y.L."/>
            <person name="Hao S.J."/>
            <person name="Liu W.Q."/>
            <person name="Lv M.Q."/>
            <person name="Zhang H.B."/>
            <person name="Liu Y."/>
            <person name="Hu-Tang G.R."/>
            <person name="Wang J.P."/>
            <person name="Wang J.H."/>
            <person name="Sun Y.H."/>
            <person name="Ni S.B."/>
            <person name="Chen W.B."/>
            <person name="Zhang X.C."/>
            <person name="Jiao Y.N."/>
            <person name="Eichler E.E."/>
            <person name="Li G.H."/>
            <person name="Liu X."/>
            <person name="Gao L.Z."/>
        </authorList>
    </citation>
    <scope>NUCLEOTIDE SEQUENCE [LARGE SCALE GENOMIC DNA]</scope>
    <source>
        <strain evidence="6">cv. GT1</strain>
        <tissue evidence="5">Leaf</tissue>
    </source>
</reference>
<evidence type="ECO:0000259" key="4">
    <source>
        <dbReference type="Pfam" id="PF00155"/>
    </source>
</evidence>
<dbReference type="InterPro" id="IPR004839">
    <property type="entry name" value="Aminotransferase_I/II_large"/>
</dbReference>
<evidence type="ECO:0000313" key="6">
    <source>
        <dbReference type="Proteomes" id="UP000467840"/>
    </source>
</evidence>
<dbReference type="FunFam" id="3.90.1150.10:FF:000040">
    <property type="entry name" value="Tyrosine aminotransferase"/>
    <property type="match status" value="1"/>
</dbReference>
<accession>A0A6A6K3E7</accession>
<gene>
    <name evidence="5" type="ORF">GH714_043604</name>
</gene>
<dbReference type="GO" id="GO:0006572">
    <property type="term" value="P:L-tyrosine catabolic process"/>
    <property type="evidence" value="ECO:0007669"/>
    <property type="project" value="TreeGrafter"/>
</dbReference>
<dbReference type="CDD" id="cd00609">
    <property type="entry name" value="AAT_like"/>
    <property type="match status" value="2"/>
</dbReference>
<dbReference type="PROSITE" id="PS00105">
    <property type="entry name" value="AA_TRANSFER_CLASS_1"/>
    <property type="match status" value="1"/>
</dbReference>
<dbReference type="Gene3D" id="3.40.640.10">
    <property type="entry name" value="Type I PLP-dependent aspartate aminotransferase-like (Major domain)"/>
    <property type="match status" value="2"/>
</dbReference>
<comment type="similarity">
    <text evidence="2">Belongs to the class-I pyridoxal-phosphate-dependent aminotransferase family.</text>
</comment>
<dbReference type="NCBIfam" id="TIGR01265">
    <property type="entry name" value="tyr_nico_aTase"/>
    <property type="match status" value="1"/>
</dbReference>
<dbReference type="InterPro" id="IPR015422">
    <property type="entry name" value="PyrdxlP-dep_Trfase_small"/>
</dbReference>
<keyword evidence="6" id="KW-1185">Reference proteome</keyword>
<dbReference type="InterPro" id="IPR015421">
    <property type="entry name" value="PyrdxlP-dep_Trfase_major"/>
</dbReference>
<evidence type="ECO:0000256" key="3">
    <source>
        <dbReference type="ARBA" id="ARBA00022898"/>
    </source>
</evidence>
<dbReference type="PANTHER" id="PTHR45744">
    <property type="entry name" value="TYROSINE AMINOTRANSFERASE"/>
    <property type="match status" value="1"/>
</dbReference>
<comment type="caution">
    <text evidence="5">The sequence shown here is derived from an EMBL/GenBank/DDBJ whole genome shotgun (WGS) entry which is preliminary data.</text>
</comment>
<dbReference type="PANTHER" id="PTHR45744:SF11">
    <property type="entry name" value="TYROSINE AMINOTRANSFERASE"/>
    <property type="match status" value="1"/>
</dbReference>
<dbReference type="Proteomes" id="UP000467840">
    <property type="component" value="Unassembled WGS sequence"/>
</dbReference>
<feature type="domain" description="Aminotransferase class I/classII large" evidence="4">
    <location>
        <begin position="45"/>
        <end position="408"/>
    </location>
</feature>
<dbReference type="FunFam" id="3.40.640.10:FF:000048">
    <property type="entry name" value="tyrosine aminotransferase"/>
    <property type="match status" value="1"/>
</dbReference>
<dbReference type="AlphaFoldDB" id="A0A6A6K3E7"/>
<keyword evidence="3" id="KW-0663">Pyridoxal phosphate</keyword>
<evidence type="ECO:0000256" key="1">
    <source>
        <dbReference type="ARBA" id="ARBA00001933"/>
    </source>
</evidence>
<dbReference type="InterPro" id="IPR005958">
    <property type="entry name" value="TyrNic_aminoTrfase"/>
</dbReference>
<dbReference type="Gene3D" id="3.90.1150.10">
    <property type="entry name" value="Aspartate Aminotransferase, domain 1"/>
    <property type="match status" value="2"/>
</dbReference>